<name>A0AAW2XN84_9LAMI</name>
<evidence type="ECO:0000256" key="2">
    <source>
        <dbReference type="ARBA" id="ARBA00022576"/>
    </source>
</evidence>
<dbReference type="SUPFAM" id="SSF53383">
    <property type="entry name" value="PLP-dependent transferases"/>
    <property type="match status" value="1"/>
</dbReference>
<comment type="cofactor">
    <cofactor evidence="1">
        <name>pyridoxal 5'-phosphate</name>
        <dbReference type="ChEBI" id="CHEBI:597326"/>
    </cofactor>
</comment>
<comment type="caution">
    <text evidence="7">The sequence shown here is derived from an EMBL/GenBank/DDBJ whole genome shotgun (WGS) entry which is preliminary data.</text>
</comment>
<feature type="domain" description="Aminotransferase class I/classII large" evidence="6">
    <location>
        <begin position="70"/>
        <end position="441"/>
    </location>
</feature>
<dbReference type="FunFam" id="3.40.640.10:FF:000099">
    <property type="entry name" value="LL-diaminopimelate aminotransferase, chloroplastic"/>
    <property type="match status" value="1"/>
</dbReference>
<dbReference type="InterPro" id="IPR004839">
    <property type="entry name" value="Aminotransferase_I/II_large"/>
</dbReference>
<protein>
    <submittedName>
        <fullName evidence="7">LL-diaminopimelate aminotransferase, chloroplastic</fullName>
    </submittedName>
</protein>
<dbReference type="PANTHER" id="PTHR43144">
    <property type="entry name" value="AMINOTRANSFERASE"/>
    <property type="match status" value="1"/>
</dbReference>
<proteinExistence type="inferred from homology"/>
<evidence type="ECO:0000313" key="7">
    <source>
        <dbReference type="EMBL" id="KAL0454397.1"/>
    </source>
</evidence>
<dbReference type="GO" id="GO:0008483">
    <property type="term" value="F:transaminase activity"/>
    <property type="evidence" value="ECO:0007669"/>
    <property type="project" value="UniProtKB-KW"/>
</dbReference>
<keyword evidence="2 7" id="KW-0032">Aminotransferase</keyword>
<evidence type="ECO:0000256" key="3">
    <source>
        <dbReference type="ARBA" id="ARBA00022679"/>
    </source>
</evidence>
<evidence type="ECO:0000256" key="1">
    <source>
        <dbReference type="ARBA" id="ARBA00001933"/>
    </source>
</evidence>
<comment type="similarity">
    <text evidence="5">Belongs to the class-I pyridoxal-phosphate-dependent aminotransferase family. LL-diaminopimelate aminotransferase subfamily.</text>
</comment>
<dbReference type="Gene3D" id="3.40.640.10">
    <property type="entry name" value="Type I PLP-dependent aspartate aminotransferase-like (Major domain)"/>
    <property type="match status" value="2"/>
</dbReference>
<dbReference type="InterPro" id="IPR015421">
    <property type="entry name" value="PyrdxlP-dep_Trfase_major"/>
</dbReference>
<dbReference type="GO" id="GO:0030170">
    <property type="term" value="F:pyridoxal phosphate binding"/>
    <property type="evidence" value="ECO:0007669"/>
    <property type="project" value="InterPro"/>
</dbReference>
<evidence type="ECO:0000256" key="5">
    <source>
        <dbReference type="ARBA" id="ARBA00061511"/>
    </source>
</evidence>
<reference evidence="7" key="1">
    <citation type="submission" date="2020-06" db="EMBL/GenBank/DDBJ databases">
        <authorList>
            <person name="Li T."/>
            <person name="Hu X."/>
            <person name="Zhang T."/>
            <person name="Song X."/>
            <person name="Zhang H."/>
            <person name="Dai N."/>
            <person name="Sheng W."/>
            <person name="Hou X."/>
            <person name="Wei L."/>
        </authorList>
    </citation>
    <scope>NUCLEOTIDE SEQUENCE</scope>
    <source>
        <strain evidence="7">KEN1</strain>
        <tissue evidence="7">Leaf</tissue>
    </source>
</reference>
<dbReference type="Pfam" id="PF00155">
    <property type="entry name" value="Aminotran_1_2"/>
    <property type="match status" value="1"/>
</dbReference>
<dbReference type="CDD" id="cd00609">
    <property type="entry name" value="AAT_like"/>
    <property type="match status" value="1"/>
</dbReference>
<dbReference type="GO" id="GO:0009862">
    <property type="term" value="P:systemic acquired resistance, salicylic acid mediated signaling pathway"/>
    <property type="evidence" value="ECO:0007669"/>
    <property type="project" value="UniProtKB-ARBA"/>
</dbReference>
<keyword evidence="4" id="KW-0663">Pyridoxal phosphate</keyword>
<keyword evidence="3" id="KW-0808">Transferase</keyword>
<dbReference type="NCBIfam" id="TIGR03542">
    <property type="entry name" value="DAPAT_plant"/>
    <property type="match status" value="1"/>
</dbReference>
<organism evidence="7">
    <name type="scientific">Sesamum latifolium</name>
    <dbReference type="NCBI Taxonomy" id="2727402"/>
    <lineage>
        <taxon>Eukaryota</taxon>
        <taxon>Viridiplantae</taxon>
        <taxon>Streptophyta</taxon>
        <taxon>Embryophyta</taxon>
        <taxon>Tracheophyta</taxon>
        <taxon>Spermatophyta</taxon>
        <taxon>Magnoliopsida</taxon>
        <taxon>eudicotyledons</taxon>
        <taxon>Gunneridae</taxon>
        <taxon>Pentapetalae</taxon>
        <taxon>asterids</taxon>
        <taxon>lamiids</taxon>
        <taxon>Lamiales</taxon>
        <taxon>Pedaliaceae</taxon>
        <taxon>Sesamum</taxon>
    </lineage>
</organism>
<dbReference type="Gene3D" id="3.90.1150.10">
    <property type="entry name" value="Aspartate Aminotransferase, domain 1"/>
    <property type="match status" value="2"/>
</dbReference>
<evidence type="ECO:0000259" key="6">
    <source>
        <dbReference type="Pfam" id="PF00155"/>
    </source>
</evidence>
<dbReference type="EMBL" id="JACGWN010000003">
    <property type="protein sequence ID" value="KAL0454397.1"/>
    <property type="molecule type" value="Genomic_DNA"/>
</dbReference>
<accession>A0AAW2XN84</accession>
<reference evidence="7" key="2">
    <citation type="journal article" date="2024" name="Plant">
        <title>Genomic evolution and insights into agronomic trait innovations of Sesamum species.</title>
        <authorList>
            <person name="Miao H."/>
            <person name="Wang L."/>
            <person name="Qu L."/>
            <person name="Liu H."/>
            <person name="Sun Y."/>
            <person name="Le M."/>
            <person name="Wang Q."/>
            <person name="Wei S."/>
            <person name="Zheng Y."/>
            <person name="Lin W."/>
            <person name="Duan Y."/>
            <person name="Cao H."/>
            <person name="Xiong S."/>
            <person name="Wang X."/>
            <person name="Wei L."/>
            <person name="Li C."/>
            <person name="Ma Q."/>
            <person name="Ju M."/>
            <person name="Zhao R."/>
            <person name="Li G."/>
            <person name="Mu C."/>
            <person name="Tian Q."/>
            <person name="Mei H."/>
            <person name="Zhang T."/>
            <person name="Gao T."/>
            <person name="Zhang H."/>
        </authorList>
    </citation>
    <scope>NUCLEOTIDE SEQUENCE</scope>
    <source>
        <strain evidence="7">KEN1</strain>
    </source>
</reference>
<dbReference type="InterPro" id="IPR015422">
    <property type="entry name" value="PyrdxlP-dep_Trfase_small"/>
</dbReference>
<evidence type="ECO:0000256" key="4">
    <source>
        <dbReference type="ARBA" id="ARBA00022898"/>
    </source>
</evidence>
<dbReference type="InterPro" id="IPR019942">
    <property type="entry name" value="DapL/ALD1"/>
</dbReference>
<dbReference type="AlphaFoldDB" id="A0AAW2XN84"/>
<sequence length="446" mass="49527">MYKSLSLSSMPCKAMLQPTARITRQDSENFVDYRTKVARNPTMERLQRNYLFPEISAREAEHMEKYPNAKVISLGIGDTTQPLPDVVASSMANYAHNLSTHKGYRGYGAEQGCKELRKAIAETFYKDMGIQGKEVFVSDGAQCDISRLQLLFGSNMSIAVQDPIFPAYVDSSVIIGQTGDVENESGRYRNIEYMKCGPHNGFFPNLSKAVRTDIIFFCSPNNPTGHAASREQLERLVRFAQENGSIIVYDSAYAFYITDGSPRSIYEIPGAEKEVTDDDVTGCNRSVIILQDCWIHRGSSWVDSGARTALVANGFPVINDFNRIVCTCFNGASRIAQAGGLASLSKEGYKAVISLVDYYKENAEILLETFESLGLRTYGGVNAPYLWVHFPGSNSWDIFNEILKKTHIITVPGSGFGPAGKEFIRVTAFGHRENILEASKRLRSLL</sequence>
<gene>
    <name evidence="7" type="ORF">Slati_0778900</name>
</gene>
<dbReference type="InterPro" id="IPR015424">
    <property type="entry name" value="PyrdxlP-dep_Trfase"/>
</dbReference>